<comment type="subunit">
    <text evidence="3">Homodimer.</text>
</comment>
<keyword evidence="7" id="KW-0521">NADP</keyword>
<dbReference type="GO" id="GO:0008270">
    <property type="term" value="F:zinc ion binding"/>
    <property type="evidence" value="ECO:0007669"/>
    <property type="project" value="InterPro"/>
</dbReference>
<protein>
    <recommendedName>
        <fullName evidence="9">alcohol dehydrogenase (NADP(+))</fullName>
        <ecNumber evidence="9">1.1.1.2</ecNumber>
    </recommendedName>
</protein>
<feature type="region of interest" description="Disordered" evidence="12">
    <location>
        <begin position="1"/>
        <end position="44"/>
    </location>
</feature>
<dbReference type="EC" id="1.1.1.2" evidence="9"/>
<dbReference type="Pfam" id="PF08240">
    <property type="entry name" value="ADH_N"/>
    <property type="match status" value="1"/>
</dbReference>
<dbReference type="InterPro" id="IPR002328">
    <property type="entry name" value="ADH_Zn_CS"/>
</dbReference>
<feature type="domain" description="Alcohol dehydrogenase-like N-terminal" evidence="14">
    <location>
        <begin position="116"/>
        <end position="238"/>
    </location>
</feature>
<dbReference type="InterPro" id="IPR013149">
    <property type="entry name" value="ADH-like_C"/>
</dbReference>
<keyword evidence="8" id="KW-0560">Oxidoreductase</keyword>
<evidence type="ECO:0000256" key="5">
    <source>
        <dbReference type="ARBA" id="ARBA00022723"/>
    </source>
</evidence>
<evidence type="ECO:0000256" key="11">
    <source>
        <dbReference type="RuleBase" id="RU361277"/>
    </source>
</evidence>
<dbReference type="Proteomes" id="UP000829685">
    <property type="component" value="Unassembled WGS sequence"/>
</dbReference>
<evidence type="ECO:0000256" key="7">
    <source>
        <dbReference type="ARBA" id="ARBA00022857"/>
    </source>
</evidence>
<dbReference type="InterPro" id="IPR013154">
    <property type="entry name" value="ADH-like_N"/>
</dbReference>
<dbReference type="SUPFAM" id="SSF51735">
    <property type="entry name" value="NAD(P)-binding Rossmann-fold domains"/>
    <property type="match status" value="1"/>
</dbReference>
<dbReference type="CDD" id="cd05283">
    <property type="entry name" value="CAD1"/>
    <property type="match status" value="1"/>
</dbReference>
<keyword evidence="4" id="KW-0597">Phosphoprotein</keyword>
<evidence type="ECO:0000256" key="1">
    <source>
        <dbReference type="ARBA" id="ARBA00001947"/>
    </source>
</evidence>
<dbReference type="InterPro" id="IPR036291">
    <property type="entry name" value="NAD(P)-bd_dom_sf"/>
</dbReference>
<reference evidence="15" key="1">
    <citation type="submission" date="2021-03" db="EMBL/GenBank/DDBJ databases">
        <title>Revisited historic fungal species revealed as producer of novel bioactive compounds through whole genome sequencing and comparative genomics.</title>
        <authorList>
            <person name="Vignolle G.A."/>
            <person name="Hochenegger N."/>
            <person name="Mach R.L."/>
            <person name="Mach-Aigner A.R."/>
            <person name="Javad Rahimi M."/>
            <person name="Salim K.A."/>
            <person name="Chan C.M."/>
            <person name="Lim L.B.L."/>
            <person name="Cai F."/>
            <person name="Druzhinina I.S."/>
            <person name="U'Ren J.M."/>
            <person name="Derntl C."/>
        </authorList>
    </citation>
    <scope>NUCLEOTIDE SEQUENCE</scope>
    <source>
        <strain evidence="15">TUCIM 5799</strain>
    </source>
</reference>
<dbReference type="Gene3D" id="3.40.50.720">
    <property type="entry name" value="NAD(P)-binding Rossmann-like Domain"/>
    <property type="match status" value="1"/>
</dbReference>
<evidence type="ECO:0000313" key="15">
    <source>
        <dbReference type="EMBL" id="KAI1860537.1"/>
    </source>
</evidence>
<dbReference type="Pfam" id="PF00107">
    <property type="entry name" value="ADH_zinc_N"/>
    <property type="match status" value="1"/>
</dbReference>
<dbReference type="PROSITE" id="PS00059">
    <property type="entry name" value="ADH_ZINC"/>
    <property type="match status" value="1"/>
</dbReference>
<name>A0A9Q0AM73_9PEZI</name>
<evidence type="ECO:0000259" key="13">
    <source>
        <dbReference type="Pfam" id="PF00107"/>
    </source>
</evidence>
<evidence type="ECO:0000256" key="12">
    <source>
        <dbReference type="SAM" id="MobiDB-lite"/>
    </source>
</evidence>
<dbReference type="Gene3D" id="3.90.180.10">
    <property type="entry name" value="Medium-chain alcohol dehydrogenases, catalytic domain"/>
    <property type="match status" value="1"/>
</dbReference>
<keyword evidence="16" id="KW-1185">Reference proteome</keyword>
<comment type="similarity">
    <text evidence="2 11">Belongs to the zinc-containing alcohol dehydrogenase family.</text>
</comment>
<evidence type="ECO:0000256" key="8">
    <source>
        <dbReference type="ARBA" id="ARBA00023002"/>
    </source>
</evidence>
<dbReference type="AlphaFoldDB" id="A0A9Q0AM73"/>
<keyword evidence="6 11" id="KW-0862">Zinc</keyword>
<proteinExistence type="inferred from homology"/>
<sequence length="446" mass="49285">MPRLPGIPHDHIPDIELKPHSKCPRRERHSESLGHEQQQNLSQFPRHFEDTTIIDLRYLHVYQQCFMTPIVGLFVQSSTTAMPPQNYKFEGWVGHDPSSAEGKMVWSEFQPKRWEDTDIDIRITHCGMCGSDIHTLRSGWYPAPYPIIVGHEIVGEVVRVGPKAVGNHKVGDRVGVGCLTDNCEGLNKPACESCASGEEQFCPKARWTYPGPHHNGDKGYGGYATYHRCPGRFAFKIPTALESKQAATMMCAGVTMYSPLKQWGCGPGKKVGIIGLGGLGHYGVLLAKAMGADLVVAISRKGNKRAQALQLGADDYLATDEDKGWYKKYHSQLDLLISTVASSQAPMRGYLALMKRRGTLVHVGNPDDGQFSVPPGSLITKSLNFAGSCIGSAAEVREMLQLAAEKDIKAWVEERPMKDANQAILDIEAGKPRYRYCLVNQEQVKL</sequence>
<dbReference type="SUPFAM" id="SSF50129">
    <property type="entry name" value="GroES-like"/>
    <property type="match status" value="1"/>
</dbReference>
<evidence type="ECO:0000256" key="6">
    <source>
        <dbReference type="ARBA" id="ARBA00022833"/>
    </source>
</evidence>
<accession>A0A9Q0AM73</accession>
<dbReference type="GO" id="GO:0008106">
    <property type="term" value="F:alcohol dehydrogenase (NADP+) activity"/>
    <property type="evidence" value="ECO:0007669"/>
    <property type="project" value="UniProtKB-EC"/>
</dbReference>
<dbReference type="EMBL" id="JAFIMR010000031">
    <property type="protein sequence ID" value="KAI1860537.1"/>
    <property type="molecule type" value="Genomic_DNA"/>
</dbReference>
<comment type="caution">
    <text evidence="15">The sequence shown here is derived from an EMBL/GenBank/DDBJ whole genome shotgun (WGS) entry which is preliminary data.</text>
</comment>
<comment type="cofactor">
    <cofactor evidence="1 11">
        <name>Zn(2+)</name>
        <dbReference type="ChEBI" id="CHEBI:29105"/>
    </cofactor>
</comment>
<feature type="compositionally biased region" description="Basic and acidic residues" evidence="12">
    <location>
        <begin position="8"/>
        <end position="19"/>
    </location>
</feature>
<evidence type="ECO:0000259" key="14">
    <source>
        <dbReference type="Pfam" id="PF08240"/>
    </source>
</evidence>
<keyword evidence="5 11" id="KW-0479">Metal-binding</keyword>
<gene>
    <name evidence="15" type="ORF">JX265_009936</name>
</gene>
<organism evidence="15 16">
    <name type="scientific">Neoarthrinium moseri</name>
    <dbReference type="NCBI Taxonomy" id="1658444"/>
    <lineage>
        <taxon>Eukaryota</taxon>
        <taxon>Fungi</taxon>
        <taxon>Dikarya</taxon>
        <taxon>Ascomycota</taxon>
        <taxon>Pezizomycotina</taxon>
        <taxon>Sordariomycetes</taxon>
        <taxon>Xylariomycetidae</taxon>
        <taxon>Amphisphaeriales</taxon>
        <taxon>Apiosporaceae</taxon>
        <taxon>Neoarthrinium</taxon>
    </lineage>
</organism>
<dbReference type="GO" id="GO:0006066">
    <property type="term" value="P:alcohol metabolic process"/>
    <property type="evidence" value="ECO:0007669"/>
    <property type="project" value="UniProtKB-ARBA"/>
</dbReference>
<evidence type="ECO:0000256" key="9">
    <source>
        <dbReference type="ARBA" id="ARBA00024074"/>
    </source>
</evidence>
<evidence type="ECO:0000313" key="16">
    <source>
        <dbReference type="Proteomes" id="UP000829685"/>
    </source>
</evidence>
<evidence type="ECO:0000256" key="4">
    <source>
        <dbReference type="ARBA" id="ARBA00022553"/>
    </source>
</evidence>
<dbReference type="InterPro" id="IPR011032">
    <property type="entry name" value="GroES-like_sf"/>
</dbReference>
<dbReference type="InterPro" id="IPR047109">
    <property type="entry name" value="CAD-like"/>
</dbReference>
<feature type="domain" description="Alcohol dehydrogenase-like C-terminal" evidence="13">
    <location>
        <begin position="278"/>
        <end position="404"/>
    </location>
</feature>
<evidence type="ECO:0000256" key="10">
    <source>
        <dbReference type="ARBA" id="ARBA00050997"/>
    </source>
</evidence>
<dbReference type="FunFam" id="3.40.50.720:FF:000158">
    <property type="entry name" value="Zinc-binding alcohol dehydrogenase"/>
    <property type="match status" value="1"/>
</dbReference>
<evidence type="ECO:0000256" key="2">
    <source>
        <dbReference type="ARBA" id="ARBA00008072"/>
    </source>
</evidence>
<evidence type="ECO:0000256" key="3">
    <source>
        <dbReference type="ARBA" id="ARBA00011738"/>
    </source>
</evidence>
<dbReference type="PANTHER" id="PTHR42683">
    <property type="entry name" value="ALDEHYDE REDUCTASE"/>
    <property type="match status" value="1"/>
</dbReference>
<comment type="catalytic activity">
    <reaction evidence="10">
        <text>a primary alcohol + NADP(+) = an aldehyde + NADPH + H(+)</text>
        <dbReference type="Rhea" id="RHEA:15937"/>
        <dbReference type="ChEBI" id="CHEBI:15378"/>
        <dbReference type="ChEBI" id="CHEBI:15734"/>
        <dbReference type="ChEBI" id="CHEBI:17478"/>
        <dbReference type="ChEBI" id="CHEBI:57783"/>
        <dbReference type="ChEBI" id="CHEBI:58349"/>
        <dbReference type="EC" id="1.1.1.2"/>
    </reaction>
    <physiologicalReaction direction="left-to-right" evidence="10">
        <dbReference type="Rhea" id="RHEA:15938"/>
    </physiologicalReaction>
    <physiologicalReaction direction="right-to-left" evidence="10">
        <dbReference type="Rhea" id="RHEA:15939"/>
    </physiologicalReaction>
</comment>